<organism evidence="1 2">
    <name type="scientific">Gossypium stocksii</name>
    <dbReference type="NCBI Taxonomy" id="47602"/>
    <lineage>
        <taxon>Eukaryota</taxon>
        <taxon>Viridiplantae</taxon>
        <taxon>Streptophyta</taxon>
        <taxon>Embryophyta</taxon>
        <taxon>Tracheophyta</taxon>
        <taxon>Spermatophyta</taxon>
        <taxon>Magnoliopsida</taxon>
        <taxon>eudicotyledons</taxon>
        <taxon>Gunneridae</taxon>
        <taxon>Pentapetalae</taxon>
        <taxon>rosids</taxon>
        <taxon>malvids</taxon>
        <taxon>Malvales</taxon>
        <taxon>Malvaceae</taxon>
        <taxon>Malvoideae</taxon>
        <taxon>Gossypium</taxon>
    </lineage>
</organism>
<reference evidence="1 2" key="1">
    <citation type="journal article" date="2021" name="Plant Biotechnol. J.">
        <title>Multi-omics assisted identification of the key and species-specific regulatory components of drought-tolerant mechanisms in Gossypium stocksii.</title>
        <authorList>
            <person name="Yu D."/>
            <person name="Ke L."/>
            <person name="Zhang D."/>
            <person name="Wu Y."/>
            <person name="Sun Y."/>
            <person name="Mei J."/>
            <person name="Sun J."/>
            <person name="Sun Y."/>
        </authorList>
    </citation>
    <scope>NUCLEOTIDE SEQUENCE [LARGE SCALE GENOMIC DNA]</scope>
    <source>
        <strain evidence="2">cv. E1</strain>
        <tissue evidence="1">Leaf</tissue>
    </source>
</reference>
<gene>
    <name evidence="1" type="ORF">J1N35_036456</name>
</gene>
<evidence type="ECO:0000313" key="1">
    <source>
        <dbReference type="EMBL" id="KAH1045672.1"/>
    </source>
</evidence>
<evidence type="ECO:0000313" key="2">
    <source>
        <dbReference type="Proteomes" id="UP000828251"/>
    </source>
</evidence>
<dbReference type="EMBL" id="JAIQCV010000011">
    <property type="protein sequence ID" value="KAH1045672.1"/>
    <property type="molecule type" value="Genomic_DNA"/>
</dbReference>
<proteinExistence type="predicted"/>
<keyword evidence="2" id="KW-1185">Reference proteome</keyword>
<comment type="caution">
    <text evidence="1">The sequence shown here is derived from an EMBL/GenBank/DDBJ whole genome shotgun (WGS) entry which is preliminary data.</text>
</comment>
<sequence length="107" mass="12170">MALEKHHTENLQNLDKDLREELESILMKNTFGSKNLVATSRQRGTKLFTLSDYSGGLICIKSHFPMLDPTTIDALKRPVSNDDIKRALLDMAPLKALRVDGFHEQIY</sequence>
<protein>
    <submittedName>
        <fullName evidence="1">Uncharacterized protein</fullName>
    </submittedName>
</protein>
<dbReference type="AlphaFoldDB" id="A0A9D3UI13"/>
<dbReference type="Proteomes" id="UP000828251">
    <property type="component" value="Unassembled WGS sequence"/>
</dbReference>
<name>A0A9D3UI13_9ROSI</name>
<accession>A0A9D3UI13</accession>